<comment type="subcellular location">
    <subcellularLocation>
        <location evidence="1">Nucleus</location>
    </subcellularLocation>
</comment>
<reference evidence="16 17" key="1">
    <citation type="submission" date="2017-01" db="EMBL/GenBank/DDBJ databases">
        <authorList>
            <person name="Mah S.A."/>
            <person name="Swanson W.J."/>
            <person name="Moy G.W."/>
            <person name="Vacquier V.D."/>
        </authorList>
    </citation>
    <scope>NUCLEOTIDE SEQUENCE [LARGE SCALE GENOMIC DNA]</scope>
    <source>
        <strain evidence="16 17">GSMNP</strain>
    </source>
</reference>
<dbReference type="InterPro" id="IPR018982">
    <property type="entry name" value="RQC_domain"/>
</dbReference>
<evidence type="ECO:0000256" key="4">
    <source>
        <dbReference type="ARBA" id="ARBA00022801"/>
    </source>
</evidence>
<dbReference type="PROSITE" id="PS51192">
    <property type="entry name" value="HELICASE_ATP_BIND_1"/>
    <property type="match status" value="1"/>
</dbReference>
<dbReference type="Proteomes" id="UP000187283">
    <property type="component" value="Unassembled WGS sequence"/>
</dbReference>
<dbReference type="GO" id="GO:0009378">
    <property type="term" value="F:four-way junction helicase activity"/>
    <property type="evidence" value="ECO:0007669"/>
    <property type="project" value="TreeGrafter"/>
</dbReference>
<dbReference type="Pfam" id="PF00270">
    <property type="entry name" value="DEAD"/>
    <property type="match status" value="1"/>
</dbReference>
<keyword evidence="7" id="KW-0238">DNA-binding</keyword>
<dbReference type="GO" id="GO:0005524">
    <property type="term" value="F:ATP binding"/>
    <property type="evidence" value="ECO:0007669"/>
    <property type="project" value="UniProtKB-KW"/>
</dbReference>
<dbReference type="GO" id="GO:0003677">
    <property type="term" value="F:DNA binding"/>
    <property type="evidence" value="ECO:0007669"/>
    <property type="project" value="UniProtKB-KW"/>
</dbReference>
<dbReference type="Pfam" id="PF16124">
    <property type="entry name" value="RecQ_Zn_bind"/>
    <property type="match status" value="1"/>
</dbReference>
<comment type="similarity">
    <text evidence="2">Belongs to the helicase family. RecQ subfamily.</text>
</comment>
<evidence type="ECO:0000256" key="2">
    <source>
        <dbReference type="ARBA" id="ARBA00005446"/>
    </source>
</evidence>
<evidence type="ECO:0000259" key="14">
    <source>
        <dbReference type="PROSITE" id="PS51192"/>
    </source>
</evidence>
<evidence type="ECO:0000256" key="6">
    <source>
        <dbReference type="ARBA" id="ARBA00022840"/>
    </source>
</evidence>
<keyword evidence="9" id="KW-0539">Nucleus</keyword>
<dbReference type="Pfam" id="PF09382">
    <property type="entry name" value="RQC"/>
    <property type="match status" value="1"/>
</dbReference>
<evidence type="ECO:0000256" key="1">
    <source>
        <dbReference type="ARBA" id="ARBA00004123"/>
    </source>
</evidence>
<sequence>MATSEIVILDEIESSNPKIENVKSEYILGFKTPRLTKKQLIDSIESDDDFMSFKTLSSSKKTDLSTKKSKNYFEKVYDNINDEIEEIDYFSDSLIEEVISNSELKIKNSIPSPPSSKGVKSMVKSSEPPKFNNERKAKKETPQSSKVKKEFIDLEEDSEYLSPIDLIDDMNCTDLSKTLHNSSDKLEYTIDKIENDMAFIEQVPDRDVEIIVKEDNLNVDEVNTFDVSEFDDLEFLENNFNFDDIDLDEEATITNSETTENVYLESYREKDLELKLESLLMRKARISDEICDIELSNSSSANLKIEKLKEERIKVLGQIESLKKLQKTRKNQPQSSKRSSMELIHIDDDILSTVESSFSTRSYQSAFSESKDDLPLSSRTINQPPKPAPPKRIEFKHKWSREVAKALHQIFKMSEFRPKQLDAIDATLSGKNVFVLMPTGGGKSLCYQLPAVIQTGNTRGVTVVISPLLALMQDQVNHLVAWGIPSIALTGDLNAAQRNFAFDEISKRDPRLRLLYVTPEMLSKSDKMREAIDSLYNRKLLARFVVDEAHCVSQWGHDFRPDYVLIGNYKRQYPGIPFMALTATANMRVQSDIISNLNIKGCLTLSSSFNRPNLFYEIRKKSNDVISEISSFVLSRYHGKSGIIYCRSKANCEKVTEMLQTKSGISAGYYHAGLAKEDRQRIQLDWQENRISIIVATVAFGMGIDKPDVRFVIHHTFPDSIESYYQETGRAGRDGKPSTCVLFYSYRDKRTIEKFIEEGEGNKFHKERQTENLNRVIQFCENRTECRRKLVLSYFGENFDSNLCVKSCDNCLAKENRVVNLVDYTELSSNMIKLAKRILSTGRKVTLLYIVDVSRGSRAKKILEIGDNNLDLFGFCKNYKKDDLVELLRLLVTKKAFTEITETNFRGNLVTYLSLGPNSTKFENMLERITIEVASSMPSVEASQNESSGRDPALNRNDKNEILHGSTISKLQGFGFSDNSSFSEPSISEKATNKKSAYFSNDSDKGNPDF</sequence>
<evidence type="ECO:0000313" key="16">
    <source>
        <dbReference type="EMBL" id="OMJ24350.1"/>
    </source>
</evidence>
<feature type="coiled-coil region" evidence="12">
    <location>
        <begin position="269"/>
        <end position="325"/>
    </location>
</feature>
<dbReference type="InterPro" id="IPR036388">
    <property type="entry name" value="WH-like_DNA-bd_sf"/>
</dbReference>
<name>A0A1R1YBU7_9FUNG</name>
<gene>
    <name evidence="16" type="ORF">AYI70_g1649</name>
</gene>
<dbReference type="SMART" id="SM00490">
    <property type="entry name" value="HELICc"/>
    <property type="match status" value="1"/>
</dbReference>
<keyword evidence="3" id="KW-0547">Nucleotide-binding</keyword>
<evidence type="ECO:0000256" key="5">
    <source>
        <dbReference type="ARBA" id="ARBA00022806"/>
    </source>
</evidence>
<organism evidence="16 17">
    <name type="scientific">Smittium culicis</name>
    <dbReference type="NCBI Taxonomy" id="133412"/>
    <lineage>
        <taxon>Eukaryota</taxon>
        <taxon>Fungi</taxon>
        <taxon>Fungi incertae sedis</taxon>
        <taxon>Zoopagomycota</taxon>
        <taxon>Kickxellomycotina</taxon>
        <taxon>Harpellomycetes</taxon>
        <taxon>Harpellales</taxon>
        <taxon>Legeriomycetaceae</taxon>
        <taxon>Smittium</taxon>
    </lineage>
</organism>
<dbReference type="EMBL" id="LSSN01000360">
    <property type="protein sequence ID" value="OMJ24350.1"/>
    <property type="molecule type" value="Genomic_DNA"/>
</dbReference>
<dbReference type="GO" id="GO:0006260">
    <property type="term" value="P:DNA replication"/>
    <property type="evidence" value="ECO:0007669"/>
    <property type="project" value="InterPro"/>
</dbReference>
<dbReference type="InterPro" id="IPR002464">
    <property type="entry name" value="DNA/RNA_helicase_DEAH_CS"/>
</dbReference>
<dbReference type="SMART" id="SM00487">
    <property type="entry name" value="DEXDc"/>
    <property type="match status" value="1"/>
</dbReference>
<evidence type="ECO:0000256" key="12">
    <source>
        <dbReference type="SAM" id="Coils"/>
    </source>
</evidence>
<dbReference type="GO" id="GO:0005694">
    <property type="term" value="C:chromosome"/>
    <property type="evidence" value="ECO:0007669"/>
    <property type="project" value="TreeGrafter"/>
</dbReference>
<keyword evidence="17" id="KW-1185">Reference proteome</keyword>
<dbReference type="InterPro" id="IPR032284">
    <property type="entry name" value="RecQ_Zn-bd"/>
</dbReference>
<dbReference type="InterPro" id="IPR014001">
    <property type="entry name" value="Helicase_ATP-bd"/>
</dbReference>
<feature type="domain" description="Helicase ATP-binding" evidence="14">
    <location>
        <begin position="424"/>
        <end position="603"/>
    </location>
</feature>
<feature type="compositionally biased region" description="Polar residues" evidence="13">
    <location>
        <begin position="937"/>
        <end position="947"/>
    </location>
</feature>
<dbReference type="GO" id="GO:0005737">
    <property type="term" value="C:cytoplasm"/>
    <property type="evidence" value="ECO:0007669"/>
    <property type="project" value="TreeGrafter"/>
</dbReference>
<dbReference type="Pfam" id="PF00271">
    <property type="entry name" value="Helicase_C"/>
    <property type="match status" value="1"/>
</dbReference>
<dbReference type="CDD" id="cd18794">
    <property type="entry name" value="SF2_C_RecQ"/>
    <property type="match status" value="1"/>
</dbReference>
<feature type="compositionally biased region" description="Basic and acidic residues" evidence="13">
    <location>
        <begin position="132"/>
        <end position="148"/>
    </location>
</feature>
<keyword evidence="5 16" id="KW-0347">Helicase</keyword>
<comment type="catalytic activity">
    <reaction evidence="10">
        <text>Couples ATP hydrolysis with the unwinding of duplex DNA by translocating in the 3'-5' direction.</text>
        <dbReference type="EC" id="5.6.2.4"/>
    </reaction>
</comment>
<keyword evidence="8" id="KW-0413">Isomerase</keyword>
<dbReference type="Gene3D" id="3.40.50.300">
    <property type="entry name" value="P-loop containing nucleotide triphosphate hydrolases"/>
    <property type="match status" value="2"/>
</dbReference>
<feature type="domain" description="Helicase C-terminal" evidence="15">
    <location>
        <begin position="621"/>
        <end position="774"/>
    </location>
</feature>
<accession>A0A1R1YBU7</accession>
<evidence type="ECO:0000259" key="15">
    <source>
        <dbReference type="PROSITE" id="PS51194"/>
    </source>
</evidence>
<keyword evidence="12" id="KW-0175">Coiled coil</keyword>
<feature type="compositionally biased region" description="Polar residues" evidence="13">
    <location>
        <begin position="977"/>
        <end position="1001"/>
    </location>
</feature>
<dbReference type="CDD" id="cd17920">
    <property type="entry name" value="DEXHc_RecQ"/>
    <property type="match status" value="1"/>
</dbReference>
<dbReference type="Gene3D" id="1.10.10.10">
    <property type="entry name" value="Winged helix-like DNA-binding domain superfamily/Winged helix DNA-binding domain"/>
    <property type="match status" value="1"/>
</dbReference>
<comment type="caution">
    <text evidence="16">The sequence shown here is derived from an EMBL/GenBank/DDBJ whole genome shotgun (WGS) entry which is preliminary data.</text>
</comment>
<dbReference type="PROSITE" id="PS51194">
    <property type="entry name" value="HELICASE_CTER"/>
    <property type="match status" value="1"/>
</dbReference>
<dbReference type="InterPro" id="IPR001650">
    <property type="entry name" value="Helicase_C-like"/>
</dbReference>
<evidence type="ECO:0000256" key="8">
    <source>
        <dbReference type="ARBA" id="ARBA00023235"/>
    </source>
</evidence>
<evidence type="ECO:0000256" key="9">
    <source>
        <dbReference type="ARBA" id="ARBA00023242"/>
    </source>
</evidence>
<evidence type="ECO:0000313" key="17">
    <source>
        <dbReference type="Proteomes" id="UP000187283"/>
    </source>
</evidence>
<dbReference type="InterPro" id="IPR004589">
    <property type="entry name" value="DNA_helicase_ATP-dep_RecQ"/>
</dbReference>
<feature type="region of interest" description="Disordered" evidence="13">
    <location>
        <begin position="369"/>
        <end position="392"/>
    </location>
</feature>
<feature type="region of interest" description="Disordered" evidence="13">
    <location>
        <begin position="937"/>
        <end position="1010"/>
    </location>
</feature>
<dbReference type="FunFam" id="3.40.50.300:FF:000296">
    <property type="entry name" value="ATP-dependent DNA helicase RecQ"/>
    <property type="match status" value="1"/>
</dbReference>
<feature type="compositionally biased region" description="Low complexity" evidence="13">
    <location>
        <begin position="107"/>
        <end position="126"/>
    </location>
</feature>
<evidence type="ECO:0000256" key="3">
    <source>
        <dbReference type="ARBA" id="ARBA00022741"/>
    </source>
</evidence>
<dbReference type="InterPro" id="IPR011545">
    <property type="entry name" value="DEAD/DEAH_box_helicase_dom"/>
</dbReference>
<keyword evidence="4" id="KW-0378">Hydrolase</keyword>
<dbReference type="GO" id="GO:0043138">
    <property type="term" value="F:3'-5' DNA helicase activity"/>
    <property type="evidence" value="ECO:0007669"/>
    <property type="project" value="UniProtKB-EC"/>
</dbReference>
<dbReference type="STRING" id="133412.A0A1R1YBU7"/>
<dbReference type="PANTHER" id="PTHR13710">
    <property type="entry name" value="DNA HELICASE RECQ FAMILY MEMBER"/>
    <property type="match status" value="1"/>
</dbReference>
<dbReference type="GO" id="GO:0031573">
    <property type="term" value="P:mitotic intra-S DNA damage checkpoint signaling"/>
    <property type="evidence" value="ECO:0007669"/>
    <property type="project" value="UniProtKB-ARBA"/>
</dbReference>
<feature type="region of interest" description="Disordered" evidence="13">
    <location>
        <begin position="106"/>
        <end position="148"/>
    </location>
</feature>
<dbReference type="GO" id="GO:0000729">
    <property type="term" value="P:DNA double-strand break processing"/>
    <property type="evidence" value="ECO:0007669"/>
    <property type="project" value="UniProtKB-ARBA"/>
</dbReference>
<dbReference type="OrthoDB" id="10261556at2759"/>
<dbReference type="SUPFAM" id="SSF52540">
    <property type="entry name" value="P-loop containing nucleoside triphosphate hydrolases"/>
    <property type="match status" value="2"/>
</dbReference>
<dbReference type="NCBIfam" id="TIGR00614">
    <property type="entry name" value="recQ_fam"/>
    <property type="match status" value="1"/>
</dbReference>
<evidence type="ECO:0000256" key="10">
    <source>
        <dbReference type="ARBA" id="ARBA00034617"/>
    </source>
</evidence>
<dbReference type="GO" id="GO:0005634">
    <property type="term" value="C:nucleus"/>
    <property type="evidence" value="ECO:0007669"/>
    <property type="project" value="UniProtKB-SubCell"/>
</dbReference>
<keyword evidence="6" id="KW-0067">ATP-binding</keyword>
<dbReference type="InterPro" id="IPR027417">
    <property type="entry name" value="P-loop_NTPase"/>
</dbReference>
<evidence type="ECO:0000256" key="7">
    <source>
        <dbReference type="ARBA" id="ARBA00023125"/>
    </source>
</evidence>
<protein>
    <recommendedName>
        <fullName evidence="11">DNA 3'-5' helicase</fullName>
        <ecNumber evidence="11">5.6.2.4</ecNumber>
    </recommendedName>
</protein>
<evidence type="ECO:0000256" key="11">
    <source>
        <dbReference type="ARBA" id="ARBA00034808"/>
    </source>
</evidence>
<dbReference type="PANTHER" id="PTHR13710:SF153">
    <property type="entry name" value="RECQ-LIKE DNA HELICASE BLM"/>
    <property type="match status" value="1"/>
</dbReference>
<dbReference type="AlphaFoldDB" id="A0A1R1YBU7"/>
<evidence type="ECO:0000256" key="13">
    <source>
        <dbReference type="SAM" id="MobiDB-lite"/>
    </source>
</evidence>
<dbReference type="EC" id="5.6.2.4" evidence="11"/>
<dbReference type="FunFam" id="3.40.50.300:FF:000340">
    <property type="entry name" value="Bloom syndrome, RecQ helicase"/>
    <property type="match status" value="1"/>
</dbReference>
<dbReference type="SMART" id="SM00956">
    <property type="entry name" value="RQC"/>
    <property type="match status" value="1"/>
</dbReference>
<dbReference type="GO" id="GO:0000724">
    <property type="term" value="P:double-strand break repair via homologous recombination"/>
    <property type="evidence" value="ECO:0007669"/>
    <property type="project" value="TreeGrafter"/>
</dbReference>
<proteinExistence type="inferred from homology"/>
<dbReference type="PROSITE" id="PS00690">
    <property type="entry name" value="DEAH_ATP_HELICASE"/>
    <property type="match status" value="1"/>
</dbReference>
<dbReference type="GO" id="GO:0016787">
    <property type="term" value="F:hydrolase activity"/>
    <property type="evidence" value="ECO:0007669"/>
    <property type="project" value="UniProtKB-KW"/>
</dbReference>